<protein>
    <recommendedName>
        <fullName evidence="3">phosphoenolpyruvate--glycerone phosphotransferase</fullName>
        <ecNumber evidence="3">2.7.1.121</ecNumber>
    </recommendedName>
</protein>
<evidence type="ECO:0000256" key="5">
    <source>
        <dbReference type="ARBA" id="ARBA00046577"/>
    </source>
</evidence>
<evidence type="ECO:0000256" key="2">
    <source>
        <dbReference type="ARBA" id="ARBA00002788"/>
    </source>
</evidence>
<evidence type="ECO:0000256" key="4">
    <source>
        <dbReference type="ARBA" id="ARBA00022679"/>
    </source>
</evidence>
<dbReference type="NCBIfam" id="TIGR02364">
    <property type="entry name" value="dha_pts"/>
    <property type="match status" value="1"/>
</dbReference>
<evidence type="ECO:0000256" key="6">
    <source>
        <dbReference type="SAM" id="SignalP"/>
    </source>
</evidence>
<proteinExistence type="predicted"/>
<keyword evidence="9" id="KW-1185">Reference proteome</keyword>
<evidence type="ECO:0000259" key="7">
    <source>
        <dbReference type="PROSITE" id="PS51096"/>
    </source>
</evidence>
<dbReference type="SUPFAM" id="SSF53062">
    <property type="entry name" value="PTS system fructose IIA component-like"/>
    <property type="match status" value="1"/>
</dbReference>
<dbReference type="PANTHER" id="PTHR38594:SF1">
    <property type="entry name" value="PEP-DEPENDENT DIHYDROXYACETONE KINASE, PHOSPHORYL DONOR SUBUNIT DHAM"/>
    <property type="match status" value="1"/>
</dbReference>
<comment type="catalytic activity">
    <reaction evidence="1">
        <text>dihydroxyacetone + phosphoenolpyruvate = dihydroxyacetone phosphate + pyruvate</text>
        <dbReference type="Rhea" id="RHEA:18381"/>
        <dbReference type="ChEBI" id="CHEBI:15361"/>
        <dbReference type="ChEBI" id="CHEBI:16016"/>
        <dbReference type="ChEBI" id="CHEBI:57642"/>
        <dbReference type="ChEBI" id="CHEBI:58702"/>
        <dbReference type="EC" id="2.7.1.121"/>
    </reaction>
</comment>
<dbReference type="Proteomes" id="UP000266895">
    <property type="component" value="Chromosome"/>
</dbReference>
<dbReference type="RefSeq" id="WP_126381515.1">
    <property type="nucleotide sequence ID" value="NZ_LR134350.1"/>
</dbReference>
<dbReference type="InterPro" id="IPR036662">
    <property type="entry name" value="PTS_EIIA_man-typ_sf"/>
</dbReference>
<dbReference type="EMBL" id="LR134350">
    <property type="protein sequence ID" value="VEG26094.1"/>
    <property type="molecule type" value="Genomic_DNA"/>
</dbReference>
<dbReference type="KEGG" id="ahw:NCTC11636_00346"/>
<dbReference type="AlphaFoldDB" id="A0A3S4SLJ5"/>
<feature type="signal peptide" evidence="6">
    <location>
        <begin position="1"/>
        <end position="20"/>
    </location>
</feature>
<dbReference type="InterPro" id="IPR039643">
    <property type="entry name" value="DhaM"/>
</dbReference>
<gene>
    <name evidence="8" type="primary">dhaM</name>
    <name evidence="8" type="ORF">NCTC11636_00346</name>
</gene>
<organism evidence="8 9">
    <name type="scientific">Actinomyces howellii</name>
    <dbReference type="NCBI Taxonomy" id="52771"/>
    <lineage>
        <taxon>Bacteria</taxon>
        <taxon>Bacillati</taxon>
        <taxon>Actinomycetota</taxon>
        <taxon>Actinomycetes</taxon>
        <taxon>Actinomycetales</taxon>
        <taxon>Actinomycetaceae</taxon>
        <taxon>Actinomyces</taxon>
    </lineage>
</organism>
<accession>A0A3S4SLJ5</accession>
<comment type="function">
    <text evidence="2">Component of the dihydroxyacetone kinase complex, which is responsible for the phosphoenolpyruvate (PEP)-dependent phosphorylation of dihydroxyacetone. DhaM serves as the phosphoryl donor. Is phosphorylated by phosphoenolpyruvate in an EI- and HPr-dependent reaction, and a phosphorelay system on histidine residues finally leads to phosphoryl transfer to DhaL and dihydroxyacetone.</text>
</comment>
<dbReference type="GO" id="GO:0009401">
    <property type="term" value="P:phosphoenolpyruvate-dependent sugar phosphotransferase system"/>
    <property type="evidence" value="ECO:0007669"/>
    <property type="project" value="InterPro"/>
</dbReference>
<dbReference type="InterPro" id="IPR012844">
    <property type="entry name" value="DhaM_N"/>
</dbReference>
<dbReference type="InterPro" id="IPR004701">
    <property type="entry name" value="PTS_EIIA_man-typ"/>
</dbReference>
<feature type="domain" description="PTS EIIA type-4" evidence="7">
    <location>
        <begin position="7"/>
        <end position="143"/>
    </location>
</feature>
<sequence length="145" mass="14241">MTAGVAVVAIVVVSHSRALAQAAVDLATGLVTGLDVVVEVAAGLEDGALGTDTGQILAAIETAARAPGGKDGVLVLADLGSSIMSAETALELADPELAARTRLSPAPLVEGLVGAYVAAGIGRSLEEVAAEAASAPEAKRRQMSS</sequence>
<comment type="subunit">
    <text evidence="5">Homodimer. The dihydroxyacetone kinase complex is composed of a homodimer of DhaM, a homodimer of DhaK and the subunit DhaL.</text>
</comment>
<feature type="chain" id="PRO_5018678711" description="phosphoenolpyruvate--glycerone phosphotransferase" evidence="6">
    <location>
        <begin position="21"/>
        <end position="145"/>
    </location>
</feature>
<evidence type="ECO:0000256" key="1">
    <source>
        <dbReference type="ARBA" id="ARBA00001113"/>
    </source>
</evidence>
<evidence type="ECO:0000256" key="3">
    <source>
        <dbReference type="ARBA" id="ARBA00012095"/>
    </source>
</evidence>
<dbReference type="Pfam" id="PF03610">
    <property type="entry name" value="EIIA-man"/>
    <property type="match status" value="1"/>
</dbReference>
<dbReference type="OrthoDB" id="350754at2"/>
<dbReference type="GO" id="GO:0047324">
    <property type="term" value="F:phosphoenolpyruvate-glycerone phosphotransferase activity"/>
    <property type="evidence" value="ECO:0007669"/>
    <property type="project" value="UniProtKB-EC"/>
</dbReference>
<name>A0A3S4SLJ5_9ACTO</name>
<keyword evidence="4 8" id="KW-0808">Transferase</keyword>
<dbReference type="PANTHER" id="PTHR38594">
    <property type="entry name" value="PEP-DEPENDENT DIHYDROXYACETONE KINASE, PHOSPHORYL DONOR SUBUNIT DHAM"/>
    <property type="match status" value="1"/>
</dbReference>
<keyword evidence="8" id="KW-0418">Kinase</keyword>
<reference evidence="8 9" key="1">
    <citation type="submission" date="2018-12" db="EMBL/GenBank/DDBJ databases">
        <authorList>
            <consortium name="Pathogen Informatics"/>
        </authorList>
    </citation>
    <scope>NUCLEOTIDE SEQUENCE [LARGE SCALE GENOMIC DNA]</scope>
    <source>
        <strain evidence="8 9">NCTC11636</strain>
    </source>
</reference>
<evidence type="ECO:0000313" key="9">
    <source>
        <dbReference type="Proteomes" id="UP000266895"/>
    </source>
</evidence>
<dbReference type="Gene3D" id="3.40.50.510">
    <property type="entry name" value="Phosphotransferase system, mannose-type IIA component"/>
    <property type="match status" value="1"/>
</dbReference>
<dbReference type="EC" id="2.7.1.121" evidence="3"/>
<dbReference type="GO" id="GO:0016020">
    <property type="term" value="C:membrane"/>
    <property type="evidence" value="ECO:0007669"/>
    <property type="project" value="InterPro"/>
</dbReference>
<dbReference type="PROSITE" id="PS51096">
    <property type="entry name" value="PTS_EIIA_TYPE_4"/>
    <property type="match status" value="1"/>
</dbReference>
<keyword evidence="6" id="KW-0732">Signal</keyword>
<dbReference type="GO" id="GO:0019563">
    <property type="term" value="P:glycerol catabolic process"/>
    <property type="evidence" value="ECO:0007669"/>
    <property type="project" value="InterPro"/>
</dbReference>
<evidence type="ECO:0000313" key="8">
    <source>
        <dbReference type="EMBL" id="VEG26094.1"/>
    </source>
</evidence>